<evidence type="ECO:0000259" key="8">
    <source>
        <dbReference type="PROSITE" id="PS51379"/>
    </source>
</evidence>
<accession>A0A6I6EPP0</accession>
<protein>
    <submittedName>
        <fullName evidence="9">4Fe-4S dicluster domain-containing protein</fullName>
    </submittedName>
</protein>
<dbReference type="Gene3D" id="3.30.70.20">
    <property type="match status" value="2"/>
</dbReference>
<dbReference type="Proteomes" id="UP000422764">
    <property type="component" value="Chromosome"/>
</dbReference>
<evidence type="ECO:0000256" key="1">
    <source>
        <dbReference type="ARBA" id="ARBA00022448"/>
    </source>
</evidence>
<keyword evidence="3" id="KW-0479">Metal-binding</keyword>
<dbReference type="PANTHER" id="PTHR43177">
    <property type="entry name" value="PROTEIN NRFC"/>
    <property type="match status" value="1"/>
</dbReference>
<dbReference type="SUPFAM" id="SSF54862">
    <property type="entry name" value="4Fe-4S ferredoxins"/>
    <property type="match status" value="1"/>
</dbReference>
<sequence>MGKILIISPEKCTDCRTCVMACSFNKTKSFNPQNAAVSVYNYEEVALSVPIMCMQCEDPSCMKVCTVNAISKNEDGTVIVDNKKCIGCKLCISACQFGNMSFNSKNKAMVKCDLCNGDPMCAKLCPSGAIQFKEPTPSELNKKKIIADKFRELFEEVDK</sequence>
<dbReference type="PANTHER" id="PTHR43177:SF5">
    <property type="entry name" value="ANAEROBIC DIMETHYL SULFOXIDE REDUCTASE CHAIN B-RELATED"/>
    <property type="match status" value="1"/>
</dbReference>
<keyword evidence="6" id="KW-0408">Iron</keyword>
<evidence type="ECO:0000256" key="4">
    <source>
        <dbReference type="ARBA" id="ARBA00022737"/>
    </source>
</evidence>
<dbReference type="CDD" id="cd10550">
    <property type="entry name" value="DMSOR_beta_like"/>
    <property type="match status" value="1"/>
</dbReference>
<dbReference type="GO" id="GO:0046872">
    <property type="term" value="F:metal ion binding"/>
    <property type="evidence" value="ECO:0007669"/>
    <property type="project" value="UniProtKB-KW"/>
</dbReference>
<keyword evidence="4" id="KW-0677">Repeat</keyword>
<dbReference type="Pfam" id="PF00037">
    <property type="entry name" value="Fer4"/>
    <property type="match status" value="1"/>
</dbReference>
<feature type="domain" description="4Fe-4S ferredoxin-type" evidence="8">
    <location>
        <begin position="106"/>
        <end position="135"/>
    </location>
</feature>
<feature type="domain" description="4Fe-4S ferredoxin-type" evidence="8">
    <location>
        <begin position="3"/>
        <end position="33"/>
    </location>
</feature>
<keyword evidence="7" id="KW-0411">Iron-sulfur</keyword>
<dbReference type="PROSITE" id="PS51379">
    <property type="entry name" value="4FE4S_FER_2"/>
    <property type="match status" value="3"/>
</dbReference>
<gene>
    <name evidence="9" type="ORF">GOM49_01875</name>
</gene>
<dbReference type="Pfam" id="PF13247">
    <property type="entry name" value="Fer4_11"/>
    <property type="match status" value="1"/>
</dbReference>
<evidence type="ECO:0000256" key="2">
    <source>
        <dbReference type="ARBA" id="ARBA00022485"/>
    </source>
</evidence>
<name>A0A6I6EPP0_9CLOT</name>
<proteinExistence type="predicted"/>
<keyword evidence="1" id="KW-0813">Transport</keyword>
<evidence type="ECO:0000313" key="9">
    <source>
        <dbReference type="EMBL" id="QGU94050.1"/>
    </source>
</evidence>
<dbReference type="GO" id="GO:0051539">
    <property type="term" value="F:4 iron, 4 sulfur cluster binding"/>
    <property type="evidence" value="ECO:0007669"/>
    <property type="project" value="UniProtKB-KW"/>
</dbReference>
<keyword evidence="5" id="KW-0249">Electron transport</keyword>
<dbReference type="EMBL" id="CP046522">
    <property type="protein sequence ID" value="QGU94050.1"/>
    <property type="molecule type" value="Genomic_DNA"/>
</dbReference>
<keyword evidence="2" id="KW-0004">4Fe-4S</keyword>
<keyword evidence="10" id="KW-1185">Reference proteome</keyword>
<evidence type="ECO:0000256" key="6">
    <source>
        <dbReference type="ARBA" id="ARBA00023004"/>
    </source>
</evidence>
<dbReference type="InterPro" id="IPR017896">
    <property type="entry name" value="4Fe4S_Fe-S-bd"/>
</dbReference>
<evidence type="ECO:0000256" key="5">
    <source>
        <dbReference type="ARBA" id="ARBA00022982"/>
    </source>
</evidence>
<evidence type="ECO:0000256" key="3">
    <source>
        <dbReference type="ARBA" id="ARBA00022723"/>
    </source>
</evidence>
<dbReference type="InterPro" id="IPR050954">
    <property type="entry name" value="ET_IronSulfur_Cluster-Binding"/>
</dbReference>
<evidence type="ECO:0000256" key="7">
    <source>
        <dbReference type="ARBA" id="ARBA00023014"/>
    </source>
</evidence>
<dbReference type="AlphaFoldDB" id="A0A6I6EPP0"/>
<feature type="domain" description="4Fe-4S ferredoxin-type" evidence="8">
    <location>
        <begin position="76"/>
        <end position="105"/>
    </location>
</feature>
<organism evidence="9 10">
    <name type="scientific">Clostridium bovifaecis</name>
    <dbReference type="NCBI Taxonomy" id="2184719"/>
    <lineage>
        <taxon>Bacteria</taxon>
        <taxon>Bacillati</taxon>
        <taxon>Bacillota</taxon>
        <taxon>Clostridia</taxon>
        <taxon>Eubacteriales</taxon>
        <taxon>Clostridiaceae</taxon>
        <taxon>Clostridium</taxon>
    </lineage>
</organism>
<reference evidence="9 10" key="1">
    <citation type="submission" date="2019-12" db="EMBL/GenBank/DDBJ databases">
        <title>Genome sequenceing of Clostridium bovifaecis.</title>
        <authorList>
            <person name="Yao Y."/>
        </authorList>
    </citation>
    <scope>NUCLEOTIDE SEQUENCE [LARGE SCALE GENOMIC DNA]</scope>
    <source>
        <strain evidence="9 10">BXX</strain>
    </source>
</reference>
<evidence type="ECO:0000313" key="10">
    <source>
        <dbReference type="Proteomes" id="UP000422764"/>
    </source>
</evidence>